<feature type="compositionally biased region" description="Low complexity" evidence="1">
    <location>
        <begin position="18"/>
        <end position="33"/>
    </location>
</feature>
<dbReference type="InParanoid" id="D8LPL8"/>
<dbReference type="EMBL" id="FN648730">
    <property type="protein sequence ID" value="CBN80490.1"/>
    <property type="molecule type" value="Genomic_DNA"/>
</dbReference>
<dbReference type="AlphaFoldDB" id="D8LPL8"/>
<evidence type="ECO:0000256" key="2">
    <source>
        <dbReference type="SAM" id="Phobius"/>
    </source>
</evidence>
<dbReference type="Proteomes" id="UP000002630">
    <property type="component" value="Linkage Group LG16"/>
</dbReference>
<proteinExistence type="predicted"/>
<accession>D8LPL8</accession>
<keyword evidence="4" id="KW-1185">Reference proteome</keyword>
<feature type="region of interest" description="Disordered" evidence="1">
    <location>
        <begin position="1"/>
        <end position="64"/>
    </location>
</feature>
<keyword evidence="2" id="KW-0812">Transmembrane</keyword>
<feature type="compositionally biased region" description="Low complexity" evidence="1">
    <location>
        <begin position="41"/>
        <end position="64"/>
    </location>
</feature>
<sequence>MRPSAAADDGVTRAPSDTTAPAGAGGAETMMPTVSADGGRPAAPSDTTAPAADGATPTASPTAAIPAASQMATATSSGGAPVGPIVGGVLGVLVLGGIVMAVAIKTGCFKSCSYGTAPNATIPVGGAAAAPQTSSVQPVGSSGDSATQYPVAHQYPVAYPYPEARESLPASERSAIE</sequence>
<evidence type="ECO:0000313" key="4">
    <source>
        <dbReference type="Proteomes" id="UP000002630"/>
    </source>
</evidence>
<feature type="transmembrane region" description="Helical" evidence="2">
    <location>
        <begin position="85"/>
        <end position="104"/>
    </location>
</feature>
<dbReference type="EMBL" id="FN649741">
    <property type="protein sequence ID" value="CBN80490.1"/>
    <property type="molecule type" value="Genomic_DNA"/>
</dbReference>
<protein>
    <submittedName>
        <fullName evidence="3">Uncharacterized protein</fullName>
    </submittedName>
</protein>
<evidence type="ECO:0000313" key="3">
    <source>
        <dbReference type="EMBL" id="CBN80490.1"/>
    </source>
</evidence>
<reference evidence="3 4" key="1">
    <citation type="journal article" date="2010" name="Nature">
        <title>The Ectocarpus genome and the independent evolution of multicellularity in brown algae.</title>
        <authorList>
            <person name="Cock J.M."/>
            <person name="Sterck L."/>
            <person name="Rouze P."/>
            <person name="Scornet D."/>
            <person name="Allen A.E."/>
            <person name="Amoutzias G."/>
            <person name="Anthouard V."/>
            <person name="Artiguenave F."/>
            <person name="Aury J.M."/>
            <person name="Badger J.H."/>
            <person name="Beszteri B."/>
            <person name="Billiau K."/>
            <person name="Bonnet E."/>
            <person name="Bothwell J.H."/>
            <person name="Bowler C."/>
            <person name="Boyen C."/>
            <person name="Brownlee C."/>
            <person name="Carrano C.J."/>
            <person name="Charrier B."/>
            <person name="Cho G.Y."/>
            <person name="Coelho S.M."/>
            <person name="Collen J."/>
            <person name="Corre E."/>
            <person name="Da Silva C."/>
            <person name="Delage L."/>
            <person name="Delaroque N."/>
            <person name="Dittami S.M."/>
            <person name="Doulbeau S."/>
            <person name="Elias M."/>
            <person name="Farnham G."/>
            <person name="Gachon C.M."/>
            <person name="Gschloessl B."/>
            <person name="Heesch S."/>
            <person name="Jabbari K."/>
            <person name="Jubin C."/>
            <person name="Kawai H."/>
            <person name="Kimura K."/>
            <person name="Kloareg B."/>
            <person name="Kupper F.C."/>
            <person name="Lang D."/>
            <person name="Le Bail A."/>
            <person name="Leblanc C."/>
            <person name="Lerouge P."/>
            <person name="Lohr M."/>
            <person name="Lopez P.J."/>
            <person name="Martens C."/>
            <person name="Maumus F."/>
            <person name="Michel G."/>
            <person name="Miranda-Saavedra D."/>
            <person name="Morales J."/>
            <person name="Moreau H."/>
            <person name="Motomura T."/>
            <person name="Nagasato C."/>
            <person name="Napoli C.A."/>
            <person name="Nelson D.R."/>
            <person name="Nyvall-Collen P."/>
            <person name="Peters A.F."/>
            <person name="Pommier C."/>
            <person name="Potin P."/>
            <person name="Poulain J."/>
            <person name="Quesneville H."/>
            <person name="Read B."/>
            <person name="Rensing S.A."/>
            <person name="Ritter A."/>
            <person name="Rousvoal S."/>
            <person name="Samanta M."/>
            <person name="Samson G."/>
            <person name="Schroeder D.C."/>
            <person name="Segurens B."/>
            <person name="Strittmatter M."/>
            <person name="Tonon T."/>
            <person name="Tregear J.W."/>
            <person name="Valentin K."/>
            <person name="von Dassow P."/>
            <person name="Yamagishi T."/>
            <person name="Van de Peer Y."/>
            <person name="Wincker P."/>
        </authorList>
    </citation>
    <scope>NUCLEOTIDE SEQUENCE [LARGE SCALE GENOMIC DNA]</scope>
    <source>
        <strain evidence="4">Ec32 / CCAP1310/4</strain>
    </source>
</reference>
<name>D8LPL8_ECTSI</name>
<keyword evidence="2" id="KW-1133">Transmembrane helix</keyword>
<keyword evidence="2" id="KW-0472">Membrane</keyword>
<gene>
    <name evidence="3" type="ORF">Esi_0052_0183</name>
</gene>
<organism evidence="3 4">
    <name type="scientific">Ectocarpus siliculosus</name>
    <name type="common">Brown alga</name>
    <name type="synonym">Conferva siliculosa</name>
    <dbReference type="NCBI Taxonomy" id="2880"/>
    <lineage>
        <taxon>Eukaryota</taxon>
        <taxon>Sar</taxon>
        <taxon>Stramenopiles</taxon>
        <taxon>Ochrophyta</taxon>
        <taxon>PX clade</taxon>
        <taxon>Phaeophyceae</taxon>
        <taxon>Ectocarpales</taxon>
        <taxon>Ectocarpaceae</taxon>
        <taxon>Ectocarpus</taxon>
    </lineage>
</organism>
<evidence type="ECO:0000256" key="1">
    <source>
        <dbReference type="SAM" id="MobiDB-lite"/>
    </source>
</evidence>